<evidence type="ECO:0000313" key="8">
    <source>
        <dbReference type="EMBL" id="KAJ9583124.1"/>
    </source>
</evidence>
<dbReference type="InterPro" id="IPR013763">
    <property type="entry name" value="Cyclin-like_dom"/>
</dbReference>
<dbReference type="InterPro" id="IPR036915">
    <property type="entry name" value="Cyclin-like_sf"/>
</dbReference>
<evidence type="ECO:0000259" key="7">
    <source>
        <dbReference type="SMART" id="SM01332"/>
    </source>
</evidence>
<evidence type="ECO:0000256" key="2">
    <source>
        <dbReference type="ARBA" id="ARBA00023127"/>
    </source>
</evidence>
<reference evidence="8" key="1">
    <citation type="journal article" date="2023" name="IScience">
        <title>Live-bearing cockroach genome reveals convergent evolutionary mechanisms linked to viviparity in insects and beyond.</title>
        <authorList>
            <person name="Fouks B."/>
            <person name="Harrison M.C."/>
            <person name="Mikhailova A.A."/>
            <person name="Marchal E."/>
            <person name="English S."/>
            <person name="Carruthers M."/>
            <person name="Jennings E.C."/>
            <person name="Chiamaka E.L."/>
            <person name="Frigard R.A."/>
            <person name="Pippel M."/>
            <person name="Attardo G.M."/>
            <person name="Benoit J.B."/>
            <person name="Bornberg-Bauer E."/>
            <person name="Tobe S.S."/>
        </authorList>
    </citation>
    <scope>NUCLEOTIDE SEQUENCE</scope>
    <source>
        <strain evidence="8">Stay&amp;Tobe</strain>
    </source>
</reference>
<protein>
    <recommendedName>
        <fullName evidence="10">Cyclin N-terminal domain-containing protein</fullName>
    </recommendedName>
</protein>
<dbReference type="GO" id="GO:0005634">
    <property type="term" value="C:nucleus"/>
    <property type="evidence" value="ECO:0007669"/>
    <property type="project" value="UniProtKB-ARBA"/>
</dbReference>
<dbReference type="SUPFAM" id="SSF47954">
    <property type="entry name" value="Cyclin-like"/>
    <property type="match status" value="2"/>
</dbReference>
<keyword evidence="1" id="KW-0132">Cell division</keyword>
<sequence length="407" mass="45723">TWIMANETIDIESNEPPSGGVSSELDSEGDIIRATPVHPSWSQFRGMSCVLTPSTDRVSPLPVLRWANPTEVWELMCRKDEISTHERDEDVFSKHPGLQPRMRAILLDWLIEVCEVYKMHRETYHLAIDFIDRYLSHKKNVPKQHLQLIGVTCLFIAAKVEEIYPPKIHEFAFVTDGACTEAEILDMELVILKALNWNLSPVTVNNWLNMYMQLCCDNRKKARSNEPDVSFLFPQYSGLAFVRTSQLADLCMLDEESLKFPYSVLAASALYHTCSREFALYVSGLQWGDIAKCVEWMSAFASVVREEGQSMVLASVRQGSVTTDSSSSSGLIKSIPHIVLDDSHNIQTHIVDLQMLDKAKARLSETATCSETPESPRHQSAAPLTPPSSSGKQLSEHKKTPSSMTTF</sequence>
<feature type="domain" description="Cyclin C-terminal" evidence="7">
    <location>
        <begin position="202"/>
        <end position="352"/>
    </location>
</feature>
<keyword evidence="3" id="KW-0131">Cell cycle</keyword>
<organism evidence="8 9">
    <name type="scientific">Diploptera punctata</name>
    <name type="common">Pacific beetle cockroach</name>
    <dbReference type="NCBI Taxonomy" id="6984"/>
    <lineage>
        <taxon>Eukaryota</taxon>
        <taxon>Metazoa</taxon>
        <taxon>Ecdysozoa</taxon>
        <taxon>Arthropoda</taxon>
        <taxon>Hexapoda</taxon>
        <taxon>Insecta</taxon>
        <taxon>Pterygota</taxon>
        <taxon>Neoptera</taxon>
        <taxon>Polyneoptera</taxon>
        <taxon>Dictyoptera</taxon>
        <taxon>Blattodea</taxon>
        <taxon>Blaberoidea</taxon>
        <taxon>Blaberidae</taxon>
        <taxon>Diplopterinae</taxon>
        <taxon>Diploptera</taxon>
    </lineage>
</organism>
<evidence type="ECO:0000259" key="6">
    <source>
        <dbReference type="SMART" id="SM00385"/>
    </source>
</evidence>
<dbReference type="AlphaFoldDB" id="A0AAD8EAW1"/>
<evidence type="ECO:0008006" key="10">
    <source>
        <dbReference type="Google" id="ProtNLM"/>
    </source>
</evidence>
<dbReference type="Gene3D" id="1.10.472.10">
    <property type="entry name" value="Cyclin-like"/>
    <property type="match status" value="2"/>
</dbReference>
<dbReference type="EMBL" id="JASPKZ010007671">
    <property type="protein sequence ID" value="KAJ9583124.1"/>
    <property type="molecule type" value="Genomic_DNA"/>
</dbReference>
<dbReference type="InterPro" id="IPR004367">
    <property type="entry name" value="Cyclin_C-dom"/>
</dbReference>
<comment type="caution">
    <text evidence="8">The sequence shown here is derived from an EMBL/GenBank/DDBJ whole genome shotgun (WGS) entry which is preliminary data.</text>
</comment>
<name>A0AAD8EAW1_DIPPU</name>
<dbReference type="CDD" id="cd20520">
    <property type="entry name" value="CYCLIN_CCNE_rpt2"/>
    <property type="match status" value="1"/>
</dbReference>
<dbReference type="Pfam" id="PF02984">
    <property type="entry name" value="Cyclin_C"/>
    <property type="match status" value="1"/>
</dbReference>
<reference evidence="8" key="2">
    <citation type="submission" date="2023-05" db="EMBL/GenBank/DDBJ databases">
        <authorList>
            <person name="Fouks B."/>
        </authorList>
    </citation>
    <scope>NUCLEOTIDE SEQUENCE</scope>
    <source>
        <strain evidence="8">Stay&amp;Tobe</strain>
        <tissue evidence="8">Testes</tissue>
    </source>
</reference>
<evidence type="ECO:0000256" key="1">
    <source>
        <dbReference type="ARBA" id="ARBA00022618"/>
    </source>
</evidence>
<keyword evidence="9" id="KW-1185">Reference proteome</keyword>
<dbReference type="PANTHER" id="PTHR10177">
    <property type="entry name" value="CYCLINS"/>
    <property type="match status" value="1"/>
</dbReference>
<evidence type="ECO:0000256" key="4">
    <source>
        <dbReference type="RuleBase" id="RU000383"/>
    </source>
</evidence>
<dbReference type="Proteomes" id="UP001233999">
    <property type="component" value="Unassembled WGS sequence"/>
</dbReference>
<dbReference type="SMART" id="SM00385">
    <property type="entry name" value="CYCLIN"/>
    <property type="match status" value="1"/>
</dbReference>
<dbReference type="InterPro" id="IPR039361">
    <property type="entry name" value="Cyclin"/>
</dbReference>
<dbReference type="FunFam" id="1.10.472.10:FF:000001">
    <property type="entry name" value="G2/mitotic-specific cyclin"/>
    <property type="match status" value="1"/>
</dbReference>
<dbReference type="SMART" id="SM01332">
    <property type="entry name" value="Cyclin_C"/>
    <property type="match status" value="1"/>
</dbReference>
<dbReference type="Pfam" id="PF00134">
    <property type="entry name" value="Cyclin_N"/>
    <property type="match status" value="1"/>
</dbReference>
<proteinExistence type="inferred from homology"/>
<evidence type="ECO:0000256" key="3">
    <source>
        <dbReference type="ARBA" id="ARBA00023306"/>
    </source>
</evidence>
<dbReference type="CDD" id="cd20519">
    <property type="entry name" value="CYCLIN_CCNE_rpt1"/>
    <property type="match status" value="1"/>
</dbReference>
<dbReference type="InterPro" id="IPR048258">
    <property type="entry name" value="Cyclins_cyclin-box"/>
</dbReference>
<gene>
    <name evidence="8" type="ORF">L9F63_022538</name>
</gene>
<dbReference type="GO" id="GO:0051301">
    <property type="term" value="P:cell division"/>
    <property type="evidence" value="ECO:0007669"/>
    <property type="project" value="UniProtKB-KW"/>
</dbReference>
<feature type="non-terminal residue" evidence="8">
    <location>
        <position position="407"/>
    </location>
</feature>
<dbReference type="InterPro" id="IPR006671">
    <property type="entry name" value="Cyclin_N"/>
</dbReference>
<feature type="domain" description="Cyclin-like" evidence="6">
    <location>
        <begin position="108"/>
        <end position="193"/>
    </location>
</feature>
<accession>A0AAD8EAW1</accession>
<feature type="non-terminal residue" evidence="8">
    <location>
        <position position="1"/>
    </location>
</feature>
<evidence type="ECO:0000313" key="9">
    <source>
        <dbReference type="Proteomes" id="UP001233999"/>
    </source>
</evidence>
<evidence type="ECO:0000256" key="5">
    <source>
        <dbReference type="SAM" id="MobiDB-lite"/>
    </source>
</evidence>
<dbReference type="GO" id="GO:0000278">
    <property type="term" value="P:mitotic cell cycle"/>
    <property type="evidence" value="ECO:0007669"/>
    <property type="project" value="UniProtKB-ARBA"/>
</dbReference>
<keyword evidence="2 4" id="KW-0195">Cyclin</keyword>
<comment type="similarity">
    <text evidence="4">Belongs to the cyclin family.</text>
</comment>
<dbReference type="PROSITE" id="PS00292">
    <property type="entry name" value="CYCLINS"/>
    <property type="match status" value="1"/>
</dbReference>
<feature type="region of interest" description="Disordered" evidence="5">
    <location>
        <begin position="364"/>
        <end position="407"/>
    </location>
</feature>